<dbReference type="PANTHER" id="PTHR35111">
    <property type="entry name" value="F10A5.9-RELATED"/>
    <property type="match status" value="1"/>
</dbReference>
<evidence type="ECO:0000313" key="2">
    <source>
        <dbReference type="EnsemblPlants" id="Kaladp0040s0612.1.v1.1.CDS.1"/>
    </source>
</evidence>
<dbReference type="EnsemblPlants" id="Kaladp0040s0612.1.v1.1">
    <property type="protein sequence ID" value="Kaladp0040s0612.1.v1.1.CDS.1"/>
    <property type="gene ID" value="Kaladp0040s0612.v1.1"/>
</dbReference>
<evidence type="ECO:0000256" key="1">
    <source>
        <dbReference type="SAM" id="MobiDB-lite"/>
    </source>
</evidence>
<feature type="compositionally biased region" description="Basic and acidic residues" evidence="1">
    <location>
        <begin position="28"/>
        <end position="41"/>
    </location>
</feature>
<organism evidence="2 3">
    <name type="scientific">Kalanchoe fedtschenkoi</name>
    <name type="common">Lavender scallops</name>
    <name type="synonym">South American air plant</name>
    <dbReference type="NCBI Taxonomy" id="63787"/>
    <lineage>
        <taxon>Eukaryota</taxon>
        <taxon>Viridiplantae</taxon>
        <taxon>Streptophyta</taxon>
        <taxon>Embryophyta</taxon>
        <taxon>Tracheophyta</taxon>
        <taxon>Spermatophyta</taxon>
        <taxon>Magnoliopsida</taxon>
        <taxon>eudicotyledons</taxon>
        <taxon>Gunneridae</taxon>
        <taxon>Pentapetalae</taxon>
        <taxon>Saxifragales</taxon>
        <taxon>Crassulaceae</taxon>
        <taxon>Kalanchoe</taxon>
    </lineage>
</organism>
<dbReference type="AlphaFoldDB" id="A0A7N0TPH7"/>
<feature type="region of interest" description="Disordered" evidence="1">
    <location>
        <begin position="21"/>
        <end position="45"/>
    </location>
</feature>
<dbReference type="Proteomes" id="UP000594263">
    <property type="component" value="Unplaced"/>
</dbReference>
<reference evidence="2" key="1">
    <citation type="submission" date="2021-01" db="UniProtKB">
        <authorList>
            <consortium name="EnsemblPlants"/>
        </authorList>
    </citation>
    <scope>IDENTIFICATION</scope>
</reference>
<protein>
    <submittedName>
        <fullName evidence="2">Uncharacterized protein</fullName>
    </submittedName>
</protein>
<keyword evidence="3" id="KW-1185">Reference proteome</keyword>
<proteinExistence type="predicted"/>
<accession>A0A7N0TPH7</accession>
<name>A0A7N0TPH7_KALFE</name>
<dbReference type="Gramene" id="Kaladp0040s0612.1.v1.1">
    <property type="protein sequence ID" value="Kaladp0040s0612.1.v1.1.CDS.1"/>
    <property type="gene ID" value="Kaladp0040s0612.v1.1"/>
</dbReference>
<evidence type="ECO:0000313" key="3">
    <source>
        <dbReference type="Proteomes" id="UP000594263"/>
    </source>
</evidence>
<sequence length="92" mass="10461">MKLLDRFRKLLVNFLFFSIPPPKPRNSRNKEYSQCHERSDPPKTSCSSYSYYSSSSHQDEAIADCIEFCNRSSEDQLAASSCGSKLSDDVLV</sequence>
<dbReference type="PANTHER" id="PTHR35111:SF5">
    <property type="entry name" value="F10A5.9"/>
    <property type="match status" value="1"/>
</dbReference>
<dbReference type="OMA" id="HYMPNSH"/>